<sequence>MKTIVFIGIVVSVLLIALVVVLMVRREQRDMRRLRDTCIGFSRHFESWRIIS</sequence>
<keyword evidence="1" id="KW-0812">Transmembrane</keyword>
<dbReference type="Proteomes" id="UP001485459">
    <property type="component" value="Chromosome"/>
</dbReference>
<feature type="transmembrane region" description="Helical" evidence="1">
    <location>
        <begin position="6"/>
        <end position="24"/>
    </location>
</feature>
<evidence type="ECO:0000256" key="1">
    <source>
        <dbReference type="SAM" id="Phobius"/>
    </source>
</evidence>
<dbReference type="EMBL" id="CP149822">
    <property type="protein sequence ID" value="WZN41795.1"/>
    <property type="molecule type" value="Genomic_DNA"/>
</dbReference>
<keyword evidence="1" id="KW-1133">Transmembrane helix</keyword>
<keyword evidence="1" id="KW-0472">Membrane</keyword>
<reference evidence="3" key="1">
    <citation type="submission" date="2024-03" db="EMBL/GenBank/DDBJ databases">
        <title>Chitinophaga horti sp. nov., isolated from garden soil.</title>
        <authorList>
            <person name="Lee D.S."/>
            <person name="Han D.M."/>
            <person name="Baek J.H."/>
            <person name="Choi D.G."/>
            <person name="Jeon J.H."/>
            <person name="Jeon C.O."/>
        </authorList>
    </citation>
    <scope>NUCLEOTIDE SEQUENCE [LARGE SCALE GENOMIC DNA]</scope>
    <source>
        <strain evidence="3">GPA1</strain>
    </source>
</reference>
<proteinExistence type="predicted"/>
<keyword evidence="3" id="KW-1185">Reference proteome</keyword>
<name>A0ABZ2YRA9_9BACT</name>
<gene>
    <name evidence="2" type="ORF">WJU16_01935</name>
</gene>
<evidence type="ECO:0000313" key="3">
    <source>
        <dbReference type="Proteomes" id="UP001485459"/>
    </source>
</evidence>
<organism evidence="2 3">
    <name type="scientific">Chitinophaga pollutisoli</name>
    <dbReference type="NCBI Taxonomy" id="3133966"/>
    <lineage>
        <taxon>Bacteria</taxon>
        <taxon>Pseudomonadati</taxon>
        <taxon>Bacteroidota</taxon>
        <taxon>Chitinophagia</taxon>
        <taxon>Chitinophagales</taxon>
        <taxon>Chitinophagaceae</taxon>
        <taxon>Chitinophaga</taxon>
    </lineage>
</organism>
<protein>
    <submittedName>
        <fullName evidence="2">Uncharacterized protein</fullName>
    </submittedName>
</protein>
<dbReference type="RefSeq" id="WP_341836643.1">
    <property type="nucleotide sequence ID" value="NZ_CP149822.1"/>
</dbReference>
<evidence type="ECO:0000313" key="2">
    <source>
        <dbReference type="EMBL" id="WZN41795.1"/>
    </source>
</evidence>
<accession>A0ABZ2YRA9</accession>